<keyword evidence="3 6" id="KW-0812">Transmembrane</keyword>
<evidence type="ECO:0000256" key="4">
    <source>
        <dbReference type="ARBA" id="ARBA00022989"/>
    </source>
</evidence>
<comment type="caution">
    <text evidence="7">The sequence shown here is derived from an EMBL/GenBank/DDBJ whole genome shotgun (WGS) entry which is preliminary data.</text>
</comment>
<evidence type="ECO:0000313" key="7">
    <source>
        <dbReference type="EMBL" id="CAF1307298.1"/>
    </source>
</evidence>
<dbReference type="GO" id="GO:0022857">
    <property type="term" value="F:transmembrane transporter activity"/>
    <property type="evidence" value="ECO:0007669"/>
    <property type="project" value="TreeGrafter"/>
</dbReference>
<protein>
    <submittedName>
        <fullName evidence="7">Uncharacterized protein</fullName>
    </submittedName>
</protein>
<evidence type="ECO:0000256" key="2">
    <source>
        <dbReference type="ARBA" id="ARBA00022448"/>
    </source>
</evidence>
<feature type="transmembrane region" description="Helical" evidence="6">
    <location>
        <begin position="46"/>
        <end position="66"/>
    </location>
</feature>
<dbReference type="Gene3D" id="1.20.1250.20">
    <property type="entry name" value="MFS general substrate transporter like domains"/>
    <property type="match status" value="1"/>
</dbReference>
<dbReference type="InterPro" id="IPR036259">
    <property type="entry name" value="MFS_trans_sf"/>
</dbReference>
<organism evidence="7 8">
    <name type="scientific">Rotaria sordida</name>
    <dbReference type="NCBI Taxonomy" id="392033"/>
    <lineage>
        <taxon>Eukaryota</taxon>
        <taxon>Metazoa</taxon>
        <taxon>Spiralia</taxon>
        <taxon>Gnathifera</taxon>
        <taxon>Rotifera</taxon>
        <taxon>Eurotatoria</taxon>
        <taxon>Bdelloidea</taxon>
        <taxon>Philodinida</taxon>
        <taxon>Philodinidae</taxon>
        <taxon>Rotaria</taxon>
    </lineage>
</organism>
<keyword evidence="4 6" id="KW-1133">Transmembrane helix</keyword>
<dbReference type="SUPFAM" id="SSF103473">
    <property type="entry name" value="MFS general substrate transporter"/>
    <property type="match status" value="1"/>
</dbReference>
<name>A0A815E9D0_9BILA</name>
<feature type="transmembrane region" description="Helical" evidence="6">
    <location>
        <begin position="12"/>
        <end position="34"/>
    </location>
</feature>
<keyword evidence="5 6" id="KW-0472">Membrane</keyword>
<feature type="transmembrane region" description="Helical" evidence="6">
    <location>
        <begin position="78"/>
        <end position="99"/>
    </location>
</feature>
<sequence length="133" mass="14709">MIILINQNQAARYISICIAHCGTLAALPILVAWVTNNVGGHTKRAVAVSFVSAVGQIGGVLVPQIYGEIDKPTYRQGYVIASILLGCTLIVTCILRFCLAKENHRRDHLSNEDYDREVAGRTCDRHPDVRYMI</sequence>
<evidence type="ECO:0000256" key="3">
    <source>
        <dbReference type="ARBA" id="ARBA00022692"/>
    </source>
</evidence>
<evidence type="ECO:0000256" key="5">
    <source>
        <dbReference type="ARBA" id="ARBA00023136"/>
    </source>
</evidence>
<keyword evidence="2" id="KW-0813">Transport</keyword>
<dbReference type="Proteomes" id="UP000663889">
    <property type="component" value="Unassembled WGS sequence"/>
</dbReference>
<gene>
    <name evidence="7" type="ORF">SEV965_LOCUS26607</name>
</gene>
<dbReference type="EMBL" id="CAJNOU010002281">
    <property type="protein sequence ID" value="CAF1307298.1"/>
    <property type="molecule type" value="Genomic_DNA"/>
</dbReference>
<evidence type="ECO:0000256" key="1">
    <source>
        <dbReference type="ARBA" id="ARBA00004141"/>
    </source>
</evidence>
<dbReference type="GO" id="GO:0016020">
    <property type="term" value="C:membrane"/>
    <property type="evidence" value="ECO:0007669"/>
    <property type="project" value="UniProtKB-SubCell"/>
</dbReference>
<accession>A0A815E9D0</accession>
<proteinExistence type="predicted"/>
<dbReference type="PANTHER" id="PTHR43791:SF36">
    <property type="entry name" value="TRANSPORTER, PUTATIVE (AFU_ORTHOLOGUE AFUA_6G08340)-RELATED"/>
    <property type="match status" value="1"/>
</dbReference>
<reference evidence="7" key="1">
    <citation type="submission" date="2021-02" db="EMBL/GenBank/DDBJ databases">
        <authorList>
            <person name="Nowell W R."/>
        </authorList>
    </citation>
    <scope>NUCLEOTIDE SEQUENCE</scope>
</reference>
<evidence type="ECO:0000313" key="8">
    <source>
        <dbReference type="Proteomes" id="UP000663889"/>
    </source>
</evidence>
<comment type="subcellular location">
    <subcellularLocation>
        <location evidence="1">Membrane</location>
        <topology evidence="1">Multi-pass membrane protein</topology>
    </subcellularLocation>
</comment>
<dbReference type="PANTHER" id="PTHR43791">
    <property type="entry name" value="PERMEASE-RELATED"/>
    <property type="match status" value="1"/>
</dbReference>
<dbReference type="AlphaFoldDB" id="A0A815E9D0"/>
<evidence type="ECO:0000256" key="6">
    <source>
        <dbReference type="SAM" id="Phobius"/>
    </source>
</evidence>